<keyword evidence="1" id="KW-0732">Signal</keyword>
<name>A0ABV1B5G5_9FIRM</name>
<feature type="signal peptide" evidence="1">
    <location>
        <begin position="1"/>
        <end position="23"/>
    </location>
</feature>
<protein>
    <recommendedName>
        <fullName evidence="4">Lipoprotein</fullName>
    </recommendedName>
</protein>
<evidence type="ECO:0008006" key="4">
    <source>
        <dbReference type="Google" id="ProtNLM"/>
    </source>
</evidence>
<organism evidence="2 3">
    <name type="scientific">Coprococcus intestinihominis</name>
    <dbReference type="NCBI Taxonomy" id="3133154"/>
    <lineage>
        <taxon>Bacteria</taxon>
        <taxon>Bacillati</taxon>
        <taxon>Bacillota</taxon>
        <taxon>Clostridia</taxon>
        <taxon>Lachnospirales</taxon>
        <taxon>Lachnospiraceae</taxon>
        <taxon>Coprococcus</taxon>
    </lineage>
</organism>
<keyword evidence="3" id="KW-1185">Reference proteome</keyword>
<reference evidence="2 3" key="1">
    <citation type="submission" date="2024-03" db="EMBL/GenBank/DDBJ databases">
        <title>Human intestinal bacterial collection.</title>
        <authorList>
            <person name="Pauvert C."/>
            <person name="Hitch T.C.A."/>
            <person name="Clavel T."/>
        </authorList>
    </citation>
    <scope>NUCLEOTIDE SEQUENCE [LARGE SCALE GENOMIC DNA]</scope>
    <source>
        <strain evidence="2 3">CLA-AA-H190</strain>
    </source>
</reference>
<dbReference type="Proteomes" id="UP001469749">
    <property type="component" value="Unassembled WGS sequence"/>
</dbReference>
<dbReference type="RefSeq" id="WP_349085061.1">
    <property type="nucleotide sequence ID" value="NZ_JBBMEK010000096.1"/>
</dbReference>
<comment type="caution">
    <text evidence="2">The sequence shown here is derived from an EMBL/GenBank/DDBJ whole genome shotgun (WGS) entry which is preliminary data.</text>
</comment>
<evidence type="ECO:0000313" key="3">
    <source>
        <dbReference type="Proteomes" id="UP001469749"/>
    </source>
</evidence>
<sequence length="143" mass="16102">MKKYLLFLGIIGLLALTACGKQAKMSDVTIDYGSSSIYSKEDMGAAIKAIKTVFKDFDGCELHSISYSSDDQCNTPDHIAWMNELEAANDNKETFDQCIMFTSDFHSPKNGGGAWNPDEEYTGWQWWLARSNGGKWKLMTWGY</sequence>
<gene>
    <name evidence="2" type="ORF">WMO25_08935</name>
</gene>
<accession>A0ABV1B5G5</accession>
<dbReference type="EMBL" id="JBBMEK010000096">
    <property type="protein sequence ID" value="MEQ2365220.1"/>
    <property type="molecule type" value="Genomic_DNA"/>
</dbReference>
<proteinExistence type="predicted"/>
<evidence type="ECO:0000256" key="1">
    <source>
        <dbReference type="SAM" id="SignalP"/>
    </source>
</evidence>
<evidence type="ECO:0000313" key="2">
    <source>
        <dbReference type="EMBL" id="MEQ2365220.1"/>
    </source>
</evidence>
<dbReference type="PROSITE" id="PS51257">
    <property type="entry name" value="PROKAR_LIPOPROTEIN"/>
    <property type="match status" value="1"/>
</dbReference>
<feature type="chain" id="PRO_5045414032" description="Lipoprotein" evidence="1">
    <location>
        <begin position="24"/>
        <end position="143"/>
    </location>
</feature>